<dbReference type="InterPro" id="IPR039540">
    <property type="entry name" value="UBL3-like_ubiquitin_dom"/>
</dbReference>
<comment type="caution">
    <text evidence="2">The sequence shown here is derived from an EMBL/GenBank/DDBJ whole genome shotgun (WGS) entry which is preliminary data.</text>
</comment>
<dbReference type="EMBL" id="JARYMX010000001">
    <property type="protein sequence ID" value="KAJ9564222.1"/>
    <property type="molecule type" value="Genomic_DNA"/>
</dbReference>
<keyword evidence="3" id="KW-1185">Reference proteome</keyword>
<dbReference type="Pfam" id="PF13881">
    <property type="entry name" value="Rad60-SLD_2"/>
    <property type="match status" value="1"/>
</dbReference>
<reference evidence="2" key="1">
    <citation type="submission" date="2023-03" db="EMBL/GenBank/DDBJ databases">
        <title>Chromosome-scale reference genome and RAD-based genetic map of yellow starthistle (Centaurea solstitialis) reveal putative structural variation and QTLs associated with invader traits.</title>
        <authorList>
            <person name="Reatini B."/>
            <person name="Cang F.A."/>
            <person name="Jiang Q."/>
            <person name="Mckibben M.T.W."/>
            <person name="Barker M.S."/>
            <person name="Rieseberg L.H."/>
            <person name="Dlugosch K.M."/>
        </authorList>
    </citation>
    <scope>NUCLEOTIDE SEQUENCE</scope>
    <source>
        <strain evidence="2">CAN-66</strain>
        <tissue evidence="2">Leaf</tissue>
    </source>
</reference>
<evidence type="ECO:0000313" key="2">
    <source>
        <dbReference type="EMBL" id="KAJ9564222.1"/>
    </source>
</evidence>
<sequence>MLLLHMNGLFSRIKKVYPNQQTTSNWLMQGKFLENNKTAGQCRTPFGELPNGVITMHVVVQVSLSKAKQVL</sequence>
<dbReference type="InterPro" id="IPR029071">
    <property type="entry name" value="Ubiquitin-like_domsf"/>
</dbReference>
<evidence type="ECO:0000313" key="3">
    <source>
        <dbReference type="Proteomes" id="UP001172457"/>
    </source>
</evidence>
<dbReference type="SUPFAM" id="SSF54236">
    <property type="entry name" value="Ubiquitin-like"/>
    <property type="match status" value="1"/>
</dbReference>
<proteinExistence type="predicted"/>
<dbReference type="InterPro" id="IPR040015">
    <property type="entry name" value="UBL3-like"/>
</dbReference>
<dbReference type="AlphaFoldDB" id="A0AA38U6W6"/>
<name>A0AA38U6W6_9ASTR</name>
<accession>A0AA38U6W6</accession>
<dbReference type="Gene3D" id="3.10.20.90">
    <property type="entry name" value="Phosphatidylinositol 3-kinase Catalytic Subunit, Chain A, domain 1"/>
    <property type="match status" value="1"/>
</dbReference>
<evidence type="ECO:0000259" key="1">
    <source>
        <dbReference type="Pfam" id="PF13881"/>
    </source>
</evidence>
<organism evidence="2 3">
    <name type="scientific">Centaurea solstitialis</name>
    <name type="common">yellow star-thistle</name>
    <dbReference type="NCBI Taxonomy" id="347529"/>
    <lineage>
        <taxon>Eukaryota</taxon>
        <taxon>Viridiplantae</taxon>
        <taxon>Streptophyta</taxon>
        <taxon>Embryophyta</taxon>
        <taxon>Tracheophyta</taxon>
        <taxon>Spermatophyta</taxon>
        <taxon>Magnoliopsida</taxon>
        <taxon>eudicotyledons</taxon>
        <taxon>Gunneridae</taxon>
        <taxon>Pentapetalae</taxon>
        <taxon>asterids</taxon>
        <taxon>campanulids</taxon>
        <taxon>Asterales</taxon>
        <taxon>Asteraceae</taxon>
        <taxon>Carduoideae</taxon>
        <taxon>Cardueae</taxon>
        <taxon>Centaureinae</taxon>
        <taxon>Centaurea</taxon>
    </lineage>
</organism>
<dbReference type="Proteomes" id="UP001172457">
    <property type="component" value="Chromosome 1"/>
</dbReference>
<dbReference type="PANTHER" id="PTHR13169:SF1">
    <property type="entry name" value="MEMBRANE-ANCHORED UBIQUITIN-FOLD PROTEIN 4"/>
    <property type="match status" value="1"/>
</dbReference>
<gene>
    <name evidence="2" type="ORF">OSB04_000188</name>
</gene>
<dbReference type="PANTHER" id="PTHR13169">
    <property type="entry name" value="UBIQUITIN-LIKE PROTEIN 3 HCG-1 PROTEIN"/>
    <property type="match status" value="1"/>
</dbReference>
<feature type="domain" description="UBL3-like ubiquitin" evidence="1">
    <location>
        <begin position="18"/>
        <end position="68"/>
    </location>
</feature>
<protein>
    <recommendedName>
        <fullName evidence="1">UBL3-like ubiquitin domain-containing protein</fullName>
    </recommendedName>
</protein>